<name>X1RFA3_9ZZZZ</name>
<organism evidence="7">
    <name type="scientific">marine sediment metagenome</name>
    <dbReference type="NCBI Taxonomy" id="412755"/>
    <lineage>
        <taxon>unclassified sequences</taxon>
        <taxon>metagenomes</taxon>
        <taxon>ecological metagenomes</taxon>
    </lineage>
</organism>
<dbReference type="Pfam" id="PF01061">
    <property type="entry name" value="ABC2_membrane"/>
    <property type="match status" value="1"/>
</dbReference>
<keyword evidence="4 5" id="KW-0472">Membrane</keyword>
<evidence type="ECO:0000259" key="6">
    <source>
        <dbReference type="Pfam" id="PF01061"/>
    </source>
</evidence>
<dbReference type="GO" id="GO:0140359">
    <property type="term" value="F:ABC-type transporter activity"/>
    <property type="evidence" value="ECO:0007669"/>
    <property type="project" value="InterPro"/>
</dbReference>
<evidence type="ECO:0000256" key="2">
    <source>
        <dbReference type="ARBA" id="ARBA00022692"/>
    </source>
</evidence>
<gene>
    <name evidence="7" type="ORF">S12H4_07865</name>
</gene>
<comment type="caution">
    <text evidence="7">The sequence shown here is derived from an EMBL/GenBank/DDBJ whole genome shotgun (WGS) entry which is preliminary data.</text>
</comment>
<feature type="transmembrane region" description="Helical" evidence="5">
    <location>
        <begin position="137"/>
        <end position="161"/>
    </location>
</feature>
<keyword evidence="3 5" id="KW-1133">Transmembrane helix</keyword>
<evidence type="ECO:0000256" key="3">
    <source>
        <dbReference type="ARBA" id="ARBA00022989"/>
    </source>
</evidence>
<evidence type="ECO:0000256" key="1">
    <source>
        <dbReference type="ARBA" id="ARBA00004141"/>
    </source>
</evidence>
<dbReference type="AlphaFoldDB" id="X1RFA3"/>
<feature type="transmembrane region" description="Helical" evidence="5">
    <location>
        <begin position="205"/>
        <end position="229"/>
    </location>
</feature>
<dbReference type="EMBL" id="BARW01002968">
    <property type="protein sequence ID" value="GAI61830.1"/>
    <property type="molecule type" value="Genomic_DNA"/>
</dbReference>
<feature type="transmembrane region" description="Helical" evidence="5">
    <location>
        <begin position="96"/>
        <end position="125"/>
    </location>
</feature>
<reference evidence="7" key="1">
    <citation type="journal article" date="2014" name="Front. Microbiol.">
        <title>High frequency of phylogenetically diverse reductive dehalogenase-homologous genes in deep subseafloor sedimentary metagenomes.</title>
        <authorList>
            <person name="Kawai M."/>
            <person name="Futagami T."/>
            <person name="Toyoda A."/>
            <person name="Takaki Y."/>
            <person name="Nishi S."/>
            <person name="Hori S."/>
            <person name="Arai W."/>
            <person name="Tsubouchi T."/>
            <person name="Morono Y."/>
            <person name="Uchiyama I."/>
            <person name="Ito T."/>
            <person name="Fujiyama A."/>
            <person name="Inagaki F."/>
            <person name="Takami H."/>
        </authorList>
    </citation>
    <scope>NUCLEOTIDE SEQUENCE</scope>
    <source>
        <strain evidence="7">Expedition CK06-06</strain>
    </source>
</reference>
<keyword evidence="2 5" id="KW-0812">Transmembrane</keyword>
<sequence length="239" mass="26407">MMADVRTMIWKERKTLFRYRGSRLRIVLTVLFPVIMVAIYLPWQIKDWVGSYESLFAAIVPMLMVLLTVPDSFAGERERHTLSTLLASRLPDRAIFLGKLAVSIGLGFGMMLAVLLLALLTVNIVHWDGQVQFYSPTILLVDLAFGLVLATLIASAGVLISLRASTVEEAQQLLGVVVMVPPIFLGFIALILREQIAELLEGLDAYQVILVVMAVLVAACLVLLAAAMARFQRARLILD</sequence>
<evidence type="ECO:0000256" key="5">
    <source>
        <dbReference type="SAM" id="Phobius"/>
    </source>
</evidence>
<dbReference type="InterPro" id="IPR013525">
    <property type="entry name" value="ABC2_TM"/>
</dbReference>
<accession>X1RFA3</accession>
<feature type="domain" description="ABC-2 type transporter transmembrane" evidence="6">
    <location>
        <begin position="5"/>
        <end position="189"/>
    </location>
</feature>
<feature type="transmembrane region" description="Helical" evidence="5">
    <location>
        <begin position="173"/>
        <end position="193"/>
    </location>
</feature>
<evidence type="ECO:0000313" key="7">
    <source>
        <dbReference type="EMBL" id="GAI61830.1"/>
    </source>
</evidence>
<comment type="subcellular location">
    <subcellularLocation>
        <location evidence="1">Membrane</location>
        <topology evidence="1">Multi-pass membrane protein</topology>
    </subcellularLocation>
</comment>
<feature type="transmembrane region" description="Helical" evidence="5">
    <location>
        <begin position="21"/>
        <end position="43"/>
    </location>
</feature>
<evidence type="ECO:0000256" key="4">
    <source>
        <dbReference type="ARBA" id="ARBA00023136"/>
    </source>
</evidence>
<feature type="transmembrane region" description="Helical" evidence="5">
    <location>
        <begin position="55"/>
        <end position="75"/>
    </location>
</feature>
<dbReference type="GO" id="GO:0016020">
    <property type="term" value="C:membrane"/>
    <property type="evidence" value="ECO:0007669"/>
    <property type="project" value="UniProtKB-SubCell"/>
</dbReference>
<protein>
    <recommendedName>
        <fullName evidence="6">ABC-2 type transporter transmembrane domain-containing protein</fullName>
    </recommendedName>
</protein>
<proteinExistence type="predicted"/>